<dbReference type="RefSeq" id="WP_136852843.1">
    <property type="nucleotide sequence ID" value="NZ_SWCI01000004.1"/>
</dbReference>
<dbReference type="AlphaFoldDB" id="A0A4U1BHB6"/>
<accession>A0A4U1BHB6</accession>
<evidence type="ECO:0000256" key="1">
    <source>
        <dbReference type="SAM" id="Phobius"/>
    </source>
</evidence>
<dbReference type="OrthoDB" id="9204737at2"/>
<dbReference type="EMBL" id="SWCI01000004">
    <property type="protein sequence ID" value="TKB49411.1"/>
    <property type="molecule type" value="Genomic_DNA"/>
</dbReference>
<name>A0A4U1BHB6_9GAMM</name>
<comment type="caution">
    <text evidence="2">The sequence shown here is derived from an EMBL/GenBank/DDBJ whole genome shotgun (WGS) entry which is preliminary data.</text>
</comment>
<reference evidence="2 3" key="1">
    <citation type="submission" date="2019-04" db="EMBL/GenBank/DDBJ databases">
        <authorList>
            <person name="Hwang J.C."/>
        </authorList>
    </citation>
    <scope>NUCLEOTIDE SEQUENCE [LARGE SCALE GENOMIC DNA]</scope>
    <source>
        <strain evidence="2 3">IMCC35001</strain>
    </source>
</reference>
<gene>
    <name evidence="2" type="ORF">FCL40_08750</name>
</gene>
<keyword evidence="1" id="KW-1133">Transmembrane helix</keyword>
<feature type="transmembrane region" description="Helical" evidence="1">
    <location>
        <begin position="206"/>
        <end position="226"/>
    </location>
</feature>
<keyword evidence="1" id="KW-0812">Transmembrane</keyword>
<organism evidence="2 3">
    <name type="scientific">Ferrimonas sediminicola</name>
    <dbReference type="NCBI Taxonomy" id="2569538"/>
    <lineage>
        <taxon>Bacteria</taxon>
        <taxon>Pseudomonadati</taxon>
        <taxon>Pseudomonadota</taxon>
        <taxon>Gammaproteobacteria</taxon>
        <taxon>Alteromonadales</taxon>
        <taxon>Ferrimonadaceae</taxon>
        <taxon>Ferrimonas</taxon>
    </lineage>
</organism>
<proteinExistence type="predicted"/>
<dbReference type="Proteomes" id="UP000305674">
    <property type="component" value="Unassembled WGS sequence"/>
</dbReference>
<dbReference type="Pfam" id="PF03929">
    <property type="entry name" value="PepSY_TM"/>
    <property type="match status" value="1"/>
</dbReference>
<protein>
    <submittedName>
        <fullName evidence="2">PepSY domain-containing protein</fullName>
    </submittedName>
</protein>
<sequence length="230" mass="25551">MKTRTLTRWHSRIGILVCAWILLLACTGLLLQHGHRLGLDKPLLTGDLWYRLADLPKPRVTGVPRHEVFQVDNRLVTRQGSLAALDGDLQGLVVGPETMLVSDQGQLWLLTPEGELVDSTPLNGRRLAGISPLGEPVLQLGQHRWLQDWWLEGEAVSSDAKVAEPPQRFVETVMPDDLRDGHSGVSIERLLLWLHSGRIFGALGEWLMSAVALMAIGIACTGFVIWGRRR</sequence>
<keyword evidence="3" id="KW-1185">Reference proteome</keyword>
<evidence type="ECO:0000313" key="3">
    <source>
        <dbReference type="Proteomes" id="UP000305674"/>
    </source>
</evidence>
<evidence type="ECO:0000313" key="2">
    <source>
        <dbReference type="EMBL" id="TKB49411.1"/>
    </source>
</evidence>
<dbReference type="PROSITE" id="PS51257">
    <property type="entry name" value="PROKAR_LIPOPROTEIN"/>
    <property type="match status" value="1"/>
</dbReference>
<keyword evidence="1" id="KW-0472">Membrane</keyword>
<dbReference type="InterPro" id="IPR005625">
    <property type="entry name" value="PepSY-ass_TM"/>
</dbReference>